<evidence type="ECO:0000313" key="3">
    <source>
        <dbReference type="EMBL" id="MCL2912696.1"/>
    </source>
</evidence>
<keyword evidence="4" id="KW-1185">Reference proteome</keyword>
<sequence>MKNNVSEETRNEAMRVAKATQKPGQTKEQTKLIAQGIEKGIAEYKKQQKVKARERDKARKQQQKAKTSAVNEVQQPTDDSAPGLAWLPWALLALSWLGFISLYVMTH</sequence>
<dbReference type="EMBL" id="JAKIKT010000001">
    <property type="protein sequence ID" value="MCL2912696.1"/>
    <property type="molecule type" value="Genomic_DNA"/>
</dbReference>
<feature type="transmembrane region" description="Helical" evidence="2">
    <location>
        <begin position="86"/>
        <end position="105"/>
    </location>
</feature>
<keyword evidence="2" id="KW-1133">Transmembrane helix</keyword>
<accession>A0ABT0N2M5</accession>
<evidence type="ECO:0000256" key="2">
    <source>
        <dbReference type="SAM" id="Phobius"/>
    </source>
</evidence>
<gene>
    <name evidence="3" type="ORF">L2725_02685</name>
</gene>
<evidence type="ECO:0000313" key="4">
    <source>
        <dbReference type="Proteomes" id="UP001202831"/>
    </source>
</evidence>
<feature type="compositionally biased region" description="Basic and acidic residues" evidence="1">
    <location>
        <begin position="1"/>
        <end position="15"/>
    </location>
</feature>
<feature type="compositionally biased region" description="Basic and acidic residues" evidence="1">
    <location>
        <begin position="47"/>
        <end position="59"/>
    </location>
</feature>
<dbReference type="InterPro" id="IPR021339">
    <property type="entry name" value="DUF2956"/>
</dbReference>
<name>A0ABT0N2M5_9GAMM</name>
<proteinExistence type="predicted"/>
<keyword evidence="2" id="KW-0472">Membrane</keyword>
<dbReference type="RefSeq" id="WP_249247517.1">
    <property type="nucleotide sequence ID" value="NZ_JAKIKT010000001.1"/>
</dbReference>
<feature type="compositionally biased region" description="Polar residues" evidence="1">
    <location>
        <begin position="68"/>
        <end position="78"/>
    </location>
</feature>
<comment type="caution">
    <text evidence="3">The sequence shown here is derived from an EMBL/GenBank/DDBJ whole genome shotgun (WGS) entry which is preliminary data.</text>
</comment>
<dbReference type="Pfam" id="PF11169">
    <property type="entry name" value="DUF2956"/>
    <property type="match status" value="1"/>
</dbReference>
<reference evidence="3 4" key="1">
    <citation type="submission" date="2022-01" db="EMBL/GenBank/DDBJ databases">
        <title>Whole genome-based taxonomy of the Shewanellaceae.</title>
        <authorList>
            <person name="Martin-Rodriguez A.J."/>
        </authorList>
    </citation>
    <scope>NUCLEOTIDE SEQUENCE [LARGE SCALE GENOMIC DNA]</scope>
    <source>
        <strain evidence="3 4">DSM 21332</strain>
    </source>
</reference>
<feature type="region of interest" description="Disordered" evidence="1">
    <location>
        <begin position="1"/>
        <end position="29"/>
    </location>
</feature>
<evidence type="ECO:0000256" key="1">
    <source>
        <dbReference type="SAM" id="MobiDB-lite"/>
    </source>
</evidence>
<keyword evidence="2" id="KW-0812">Transmembrane</keyword>
<dbReference type="Proteomes" id="UP001202831">
    <property type="component" value="Unassembled WGS sequence"/>
</dbReference>
<organism evidence="3 4">
    <name type="scientific">Shewanella corallii</name>
    <dbReference type="NCBI Taxonomy" id="560080"/>
    <lineage>
        <taxon>Bacteria</taxon>
        <taxon>Pseudomonadati</taxon>
        <taxon>Pseudomonadota</taxon>
        <taxon>Gammaproteobacteria</taxon>
        <taxon>Alteromonadales</taxon>
        <taxon>Shewanellaceae</taxon>
        <taxon>Shewanella</taxon>
    </lineage>
</organism>
<protein>
    <submittedName>
        <fullName evidence="3">DUF2956 domain-containing protein</fullName>
    </submittedName>
</protein>
<feature type="region of interest" description="Disordered" evidence="1">
    <location>
        <begin position="47"/>
        <end position="78"/>
    </location>
</feature>